<dbReference type="InterPro" id="IPR021850">
    <property type="entry name" value="Symplekin/Pta1"/>
</dbReference>
<comment type="subcellular location">
    <subcellularLocation>
        <location evidence="1">Nucleus</location>
    </subcellularLocation>
</comment>
<dbReference type="GO" id="GO:0005847">
    <property type="term" value="C:mRNA cleavage and polyadenylation specificity factor complex"/>
    <property type="evidence" value="ECO:0007669"/>
    <property type="project" value="TreeGrafter"/>
</dbReference>
<evidence type="ECO:0000313" key="5">
    <source>
        <dbReference type="EnsemblMetazoa" id="MESCA008789-PA"/>
    </source>
</evidence>
<protein>
    <recommendedName>
        <fullName evidence="4">Symplekin/Pta1 N-terminal domain-containing protein</fullName>
    </recommendedName>
</protein>
<keyword evidence="2" id="KW-0507">mRNA processing</keyword>
<evidence type="ECO:0000256" key="1">
    <source>
        <dbReference type="ARBA" id="ARBA00004123"/>
    </source>
</evidence>
<dbReference type="PANTHER" id="PTHR15245:SF20">
    <property type="entry name" value="SYMPLEKIN"/>
    <property type="match status" value="1"/>
</dbReference>
<evidence type="ECO:0000313" key="6">
    <source>
        <dbReference type="Proteomes" id="UP000015102"/>
    </source>
</evidence>
<reference evidence="5" key="2">
    <citation type="submission" date="2015-06" db="UniProtKB">
        <authorList>
            <consortium name="EnsemblMetazoa"/>
        </authorList>
    </citation>
    <scope>IDENTIFICATION</scope>
</reference>
<dbReference type="PANTHER" id="PTHR15245">
    <property type="entry name" value="SYMPLEKIN-RELATED"/>
    <property type="match status" value="1"/>
</dbReference>
<feature type="domain" description="Symplekin/Pta1 N-terminal" evidence="4">
    <location>
        <begin position="8"/>
        <end position="101"/>
    </location>
</feature>
<organism evidence="5 6">
    <name type="scientific">Megaselia scalaris</name>
    <name type="common">Humpbacked fly</name>
    <name type="synonym">Phora scalaris</name>
    <dbReference type="NCBI Taxonomy" id="36166"/>
    <lineage>
        <taxon>Eukaryota</taxon>
        <taxon>Metazoa</taxon>
        <taxon>Ecdysozoa</taxon>
        <taxon>Arthropoda</taxon>
        <taxon>Hexapoda</taxon>
        <taxon>Insecta</taxon>
        <taxon>Pterygota</taxon>
        <taxon>Neoptera</taxon>
        <taxon>Endopterygota</taxon>
        <taxon>Diptera</taxon>
        <taxon>Brachycera</taxon>
        <taxon>Muscomorpha</taxon>
        <taxon>Platypezoidea</taxon>
        <taxon>Phoridae</taxon>
        <taxon>Megaseliini</taxon>
        <taxon>Megaselia</taxon>
    </lineage>
</organism>
<dbReference type="EMBL" id="CAQQ02144727">
    <property type="status" value="NOT_ANNOTATED_CDS"/>
    <property type="molecule type" value="Genomic_DNA"/>
</dbReference>
<name>T1GY67_MEGSC</name>
<evidence type="ECO:0000256" key="3">
    <source>
        <dbReference type="ARBA" id="ARBA00023242"/>
    </source>
</evidence>
<evidence type="ECO:0000259" key="4">
    <source>
        <dbReference type="Pfam" id="PF11935"/>
    </source>
</evidence>
<dbReference type="EMBL" id="CAQQ02144729">
    <property type="status" value="NOT_ANNOTATED_CDS"/>
    <property type="molecule type" value="Genomic_DNA"/>
</dbReference>
<dbReference type="EMBL" id="CAQQ02144728">
    <property type="status" value="NOT_ANNOTATED_CDS"/>
    <property type="molecule type" value="Genomic_DNA"/>
</dbReference>
<evidence type="ECO:0000256" key="2">
    <source>
        <dbReference type="ARBA" id="ARBA00022664"/>
    </source>
</evidence>
<dbReference type="HOGENOM" id="CLU_2029348_0_0_1"/>
<dbReference type="STRING" id="36166.T1GY67"/>
<dbReference type="GO" id="GO:0006397">
    <property type="term" value="P:mRNA processing"/>
    <property type="evidence" value="ECO:0007669"/>
    <property type="project" value="UniProtKB-KW"/>
</dbReference>
<dbReference type="Proteomes" id="UP000015102">
    <property type="component" value="Unassembled WGS sequence"/>
</dbReference>
<dbReference type="Pfam" id="PF11935">
    <property type="entry name" value="SYMPK_PTA1_N"/>
    <property type="match status" value="1"/>
</dbReference>
<sequence length="122" mass="13782">MLLRDPSAQVVKRVIQACGPIYKNSLQWISSGVETTDSVEQAWNALCLIKAQILDMIDNDNDGVRTNVIKFLEGIVIVQTYPDEDSQKHSNDFSLENIPLTLKGYELVLVIIVSYLKREVNM</sequence>
<proteinExistence type="predicted"/>
<keyword evidence="6" id="KW-1185">Reference proteome</keyword>
<dbReference type="EMBL" id="CAQQ02144730">
    <property type="status" value="NOT_ANNOTATED_CDS"/>
    <property type="molecule type" value="Genomic_DNA"/>
</dbReference>
<dbReference type="InterPro" id="IPR032460">
    <property type="entry name" value="Symplekin/Pta1_N"/>
</dbReference>
<dbReference type="EnsemblMetazoa" id="MESCA008789-RA">
    <property type="protein sequence ID" value="MESCA008789-PA"/>
    <property type="gene ID" value="MESCA008789"/>
</dbReference>
<dbReference type="AlphaFoldDB" id="T1GY67"/>
<dbReference type="Gene3D" id="1.25.10.10">
    <property type="entry name" value="Leucine-rich Repeat Variant"/>
    <property type="match status" value="1"/>
</dbReference>
<reference evidence="6" key="1">
    <citation type="submission" date="2013-02" db="EMBL/GenBank/DDBJ databases">
        <authorList>
            <person name="Hughes D."/>
        </authorList>
    </citation>
    <scope>NUCLEOTIDE SEQUENCE</scope>
    <source>
        <strain>Durham</strain>
        <strain evidence="6">NC isolate 2 -- Noor lab</strain>
    </source>
</reference>
<accession>T1GY67</accession>
<dbReference type="InterPro" id="IPR011989">
    <property type="entry name" value="ARM-like"/>
</dbReference>
<keyword evidence="3" id="KW-0539">Nucleus</keyword>